<evidence type="ECO:0000313" key="1">
    <source>
        <dbReference type="EMBL" id="KAI1875266.1"/>
    </source>
</evidence>
<protein>
    <submittedName>
        <fullName evidence="1">Uncharacterized protein</fullName>
    </submittedName>
</protein>
<dbReference type="EMBL" id="JAFIMR010000008">
    <property type="protein sequence ID" value="KAI1875266.1"/>
    <property type="molecule type" value="Genomic_DNA"/>
</dbReference>
<evidence type="ECO:0000313" key="2">
    <source>
        <dbReference type="Proteomes" id="UP000829685"/>
    </source>
</evidence>
<organism evidence="1 2">
    <name type="scientific">Neoarthrinium moseri</name>
    <dbReference type="NCBI Taxonomy" id="1658444"/>
    <lineage>
        <taxon>Eukaryota</taxon>
        <taxon>Fungi</taxon>
        <taxon>Dikarya</taxon>
        <taxon>Ascomycota</taxon>
        <taxon>Pezizomycotina</taxon>
        <taxon>Sordariomycetes</taxon>
        <taxon>Xylariomycetidae</taxon>
        <taxon>Amphisphaeriales</taxon>
        <taxon>Apiosporaceae</taxon>
        <taxon>Neoarthrinium</taxon>
    </lineage>
</organism>
<dbReference type="Proteomes" id="UP000829685">
    <property type="component" value="Unassembled WGS sequence"/>
</dbReference>
<accession>A0A9P9WQQ0</accession>
<proteinExistence type="predicted"/>
<gene>
    <name evidence="1" type="ORF">JX265_004324</name>
</gene>
<sequence>MMSHCPLSLFRQKTAGLLPQSSRHASVVPIDSPPHEFLDPSAGPRPILSYVPGSTETLVVSDMNRGAGKQQHGNVELSELLNGVHEGRPPKPPVLDIQVDRRLEQDVEHGRVWAPRGPHQRRTAVYVPQVEEGVHHVVVWEVTSLSECFGSGNTIDGDTTSHPVLHCDVQKTAADAVSSLRGYQDLSSRTVVPLGQPFHCILELFEEGIVRGEIT</sequence>
<reference evidence="1" key="1">
    <citation type="submission" date="2021-03" db="EMBL/GenBank/DDBJ databases">
        <title>Revisited historic fungal species revealed as producer of novel bioactive compounds through whole genome sequencing and comparative genomics.</title>
        <authorList>
            <person name="Vignolle G.A."/>
            <person name="Hochenegger N."/>
            <person name="Mach R.L."/>
            <person name="Mach-Aigner A.R."/>
            <person name="Javad Rahimi M."/>
            <person name="Salim K.A."/>
            <person name="Chan C.M."/>
            <person name="Lim L.B.L."/>
            <person name="Cai F."/>
            <person name="Druzhinina I.S."/>
            <person name="U'Ren J.M."/>
            <person name="Derntl C."/>
        </authorList>
    </citation>
    <scope>NUCLEOTIDE SEQUENCE</scope>
    <source>
        <strain evidence="1">TUCIM 5799</strain>
    </source>
</reference>
<dbReference type="AlphaFoldDB" id="A0A9P9WQQ0"/>
<keyword evidence="2" id="KW-1185">Reference proteome</keyword>
<comment type="caution">
    <text evidence="1">The sequence shown here is derived from an EMBL/GenBank/DDBJ whole genome shotgun (WGS) entry which is preliminary data.</text>
</comment>
<name>A0A9P9WQQ0_9PEZI</name>